<keyword evidence="2" id="KW-1185">Reference proteome</keyword>
<comment type="caution">
    <text evidence="1">The sequence shown here is derived from an EMBL/GenBank/DDBJ whole genome shotgun (WGS) entry which is preliminary data.</text>
</comment>
<gene>
    <name evidence="1" type="ORF">SAMN05216205_2602</name>
</gene>
<sequence>MDVNDDAGILNVRGAVTFFASRLAPTFVCLYQAFGEPIPWPICTGEPAANSSAHFT</sequence>
<evidence type="ECO:0000313" key="1">
    <source>
        <dbReference type="EMBL" id="SEC54467.1"/>
    </source>
</evidence>
<accession>A0ABY0XYE1</accession>
<protein>
    <submittedName>
        <fullName evidence="1">Uncharacterized protein</fullName>
    </submittedName>
</protein>
<dbReference type="Proteomes" id="UP000199665">
    <property type="component" value="Unassembled WGS sequence"/>
</dbReference>
<name>A0ABY0XYE1_9PSED</name>
<reference evidence="1 2" key="1">
    <citation type="submission" date="2016-10" db="EMBL/GenBank/DDBJ databases">
        <authorList>
            <person name="Varghese N."/>
            <person name="Submissions S."/>
        </authorList>
    </citation>
    <scope>NUCLEOTIDE SEQUENCE [LARGE SCALE GENOMIC DNA]</scope>
    <source>
        <strain evidence="1 2">DSM 18327</strain>
    </source>
</reference>
<dbReference type="EMBL" id="FNRV01000001">
    <property type="protein sequence ID" value="SEC54467.1"/>
    <property type="molecule type" value="Genomic_DNA"/>
</dbReference>
<organism evidence="1 2">
    <name type="scientific">Pseudomonas mohnii</name>
    <dbReference type="NCBI Taxonomy" id="395600"/>
    <lineage>
        <taxon>Bacteria</taxon>
        <taxon>Pseudomonadati</taxon>
        <taxon>Pseudomonadota</taxon>
        <taxon>Gammaproteobacteria</taxon>
        <taxon>Pseudomonadales</taxon>
        <taxon>Pseudomonadaceae</taxon>
        <taxon>Pseudomonas</taxon>
    </lineage>
</organism>
<proteinExistence type="predicted"/>
<evidence type="ECO:0000313" key="2">
    <source>
        <dbReference type="Proteomes" id="UP000199665"/>
    </source>
</evidence>